<comment type="caution">
    <text evidence="2">The sequence shown here is derived from an EMBL/GenBank/DDBJ whole genome shotgun (WGS) entry which is preliminary data.</text>
</comment>
<dbReference type="AlphaFoldDB" id="A0A4Q7ZK67"/>
<feature type="compositionally biased region" description="Pro residues" evidence="1">
    <location>
        <begin position="63"/>
        <end position="78"/>
    </location>
</feature>
<gene>
    <name evidence="2" type="ORF">EV385_3121</name>
</gene>
<dbReference type="OrthoDB" id="3295547at2"/>
<reference evidence="2 3" key="1">
    <citation type="submission" date="2019-02" db="EMBL/GenBank/DDBJ databases">
        <title>Sequencing the genomes of 1000 actinobacteria strains.</title>
        <authorList>
            <person name="Klenk H.-P."/>
        </authorList>
    </citation>
    <scope>NUCLEOTIDE SEQUENCE [LARGE SCALE GENOMIC DNA]</scope>
    <source>
        <strain evidence="2 3">DSM 45162</strain>
    </source>
</reference>
<protein>
    <submittedName>
        <fullName evidence="2">Uncharacterized protein</fullName>
    </submittedName>
</protein>
<evidence type="ECO:0000256" key="1">
    <source>
        <dbReference type="SAM" id="MobiDB-lite"/>
    </source>
</evidence>
<dbReference type="Proteomes" id="UP000292564">
    <property type="component" value="Unassembled WGS sequence"/>
</dbReference>
<evidence type="ECO:0000313" key="2">
    <source>
        <dbReference type="EMBL" id="RZU51307.1"/>
    </source>
</evidence>
<sequence>MRPQDEGTDAAPLPHFAATFHPVAAVRCREDTQRRPDGGTDAIAVEERADDVTALLAALRLPDAPPPSPEPAGNVPPDPDPDAICPLDGYLPPRLVLRDGQGRWVRPSIPRDACGKPLAEADTAMAKLKWTRVSTRVLGQVESAEAAASGCDQVYTDMVWFTGFYPPTPQGDLAPLADDAASVRLCIYQVKASEPDNDKPQGDFVSGGLLPTNRWAAVKRAVQTSGKAPACTTPANRFARLETPRGDIYVELDGCRRLVAQGIHPGDGTSGDTIWQASTDLPALLTEP</sequence>
<feature type="region of interest" description="Disordered" evidence="1">
    <location>
        <begin position="60"/>
        <end position="79"/>
    </location>
</feature>
<organism evidence="2 3">
    <name type="scientific">Krasilnikovia cinnamomea</name>
    <dbReference type="NCBI Taxonomy" id="349313"/>
    <lineage>
        <taxon>Bacteria</taxon>
        <taxon>Bacillati</taxon>
        <taxon>Actinomycetota</taxon>
        <taxon>Actinomycetes</taxon>
        <taxon>Micromonosporales</taxon>
        <taxon>Micromonosporaceae</taxon>
        <taxon>Krasilnikovia</taxon>
    </lineage>
</organism>
<keyword evidence="3" id="KW-1185">Reference proteome</keyword>
<dbReference type="EMBL" id="SHKY01000001">
    <property type="protein sequence ID" value="RZU51307.1"/>
    <property type="molecule type" value="Genomic_DNA"/>
</dbReference>
<name>A0A4Q7ZK67_9ACTN</name>
<evidence type="ECO:0000313" key="3">
    <source>
        <dbReference type="Proteomes" id="UP000292564"/>
    </source>
</evidence>
<accession>A0A4Q7ZK67</accession>
<proteinExistence type="predicted"/>
<dbReference type="RefSeq" id="WP_130510092.1">
    <property type="nucleotide sequence ID" value="NZ_SHKY01000001.1"/>
</dbReference>